<keyword evidence="3" id="KW-1185">Reference proteome</keyword>
<evidence type="ECO:0000256" key="1">
    <source>
        <dbReference type="ARBA" id="ARBA00006160"/>
    </source>
</evidence>
<proteinExistence type="inferred from homology"/>
<dbReference type="AlphaFoldDB" id="A0ABD0VW86"/>
<dbReference type="PANTHER" id="PTHR31402:SF2">
    <property type="entry name" value="UPF0711 PROTEIN C18ORF21"/>
    <property type="match status" value="1"/>
</dbReference>
<gene>
    <name evidence="2" type="ORF">UPYG_G00333170</name>
</gene>
<organism evidence="2 3">
    <name type="scientific">Umbra pygmaea</name>
    <name type="common">Eastern mudminnow</name>
    <dbReference type="NCBI Taxonomy" id="75934"/>
    <lineage>
        <taxon>Eukaryota</taxon>
        <taxon>Metazoa</taxon>
        <taxon>Chordata</taxon>
        <taxon>Craniata</taxon>
        <taxon>Vertebrata</taxon>
        <taxon>Euteleostomi</taxon>
        <taxon>Actinopterygii</taxon>
        <taxon>Neopterygii</taxon>
        <taxon>Teleostei</taxon>
        <taxon>Protacanthopterygii</taxon>
        <taxon>Esociformes</taxon>
        <taxon>Umbridae</taxon>
        <taxon>Umbra</taxon>
    </lineage>
</organism>
<evidence type="ECO:0000313" key="3">
    <source>
        <dbReference type="Proteomes" id="UP001557470"/>
    </source>
</evidence>
<name>A0ABD0VW86_UMBPY</name>
<sequence length="142" mass="16831">MLDGLKVNAANKLYRLILTIDMEGEIDYIDTTVSRNFLMKASLLYQDICPEESRFLMQQHQSMKGTDDLIPVSKEELCPFCFEWRRPDNHHMRLRPKRHPSVRVQSVLRKEARAKRLSLAQRNIVRRFRGSRSAQFYNHQPT</sequence>
<reference evidence="2 3" key="1">
    <citation type="submission" date="2024-06" db="EMBL/GenBank/DDBJ databases">
        <authorList>
            <person name="Pan Q."/>
            <person name="Wen M."/>
            <person name="Jouanno E."/>
            <person name="Zahm M."/>
            <person name="Klopp C."/>
            <person name="Cabau C."/>
            <person name="Louis A."/>
            <person name="Berthelot C."/>
            <person name="Parey E."/>
            <person name="Roest Crollius H."/>
            <person name="Montfort J."/>
            <person name="Robinson-Rechavi M."/>
            <person name="Bouchez O."/>
            <person name="Lampietro C."/>
            <person name="Lopez Roques C."/>
            <person name="Donnadieu C."/>
            <person name="Postlethwait J."/>
            <person name="Bobe J."/>
            <person name="Verreycken H."/>
            <person name="Guiguen Y."/>
        </authorList>
    </citation>
    <scope>NUCLEOTIDE SEQUENCE [LARGE SCALE GENOMIC DNA]</scope>
    <source>
        <strain evidence="2">Up_M1</strain>
        <tissue evidence="2">Testis</tissue>
    </source>
</reference>
<comment type="similarity">
    <text evidence="1">Belongs to the UPF0711 family.</text>
</comment>
<protein>
    <submittedName>
        <fullName evidence="2">Uncharacterized protein</fullName>
    </submittedName>
</protein>
<evidence type="ECO:0000313" key="2">
    <source>
        <dbReference type="EMBL" id="KAL0961904.1"/>
    </source>
</evidence>
<dbReference type="EMBL" id="JAGEUA010000011">
    <property type="protein sequence ID" value="KAL0961904.1"/>
    <property type="molecule type" value="Genomic_DNA"/>
</dbReference>
<accession>A0ABD0VW86</accession>
<dbReference type="PANTHER" id="PTHR31402">
    <property type="entry name" value="UPF0711 PROTEIN C18ORF21"/>
    <property type="match status" value="1"/>
</dbReference>
<dbReference type="Pfam" id="PF15719">
    <property type="entry name" value="Rmp24-like"/>
    <property type="match status" value="1"/>
</dbReference>
<dbReference type="InterPro" id="IPR029779">
    <property type="entry name" value="Rmp24-like"/>
</dbReference>
<dbReference type="Proteomes" id="UP001557470">
    <property type="component" value="Unassembled WGS sequence"/>
</dbReference>
<comment type="caution">
    <text evidence="2">The sequence shown here is derived from an EMBL/GenBank/DDBJ whole genome shotgun (WGS) entry which is preliminary data.</text>
</comment>